<evidence type="ECO:0000313" key="1">
    <source>
        <dbReference type="EMBL" id="TNN49381.1"/>
    </source>
</evidence>
<keyword evidence="2" id="KW-1185">Reference proteome</keyword>
<comment type="caution">
    <text evidence="1">The sequence shown here is derived from an EMBL/GenBank/DDBJ whole genome shotgun (WGS) entry which is preliminary data.</text>
</comment>
<protein>
    <submittedName>
        <fullName evidence="1">Uncharacterized protein</fullName>
    </submittedName>
</protein>
<accession>A0A4Z2G840</accession>
<dbReference type="EMBL" id="SRLO01000658">
    <property type="protein sequence ID" value="TNN49381.1"/>
    <property type="molecule type" value="Genomic_DNA"/>
</dbReference>
<sequence length="100" mass="10799">MCTLIRDGVTPISQTGIRAPGKVDVVSSEGGSLHSSTPGGAFGSSVLLHFIAKVFPSLGSSRFTRFTEKTGEQMEGGMWKEHLHVPLLDGRLFKKKEGKR</sequence>
<reference evidence="1 2" key="1">
    <citation type="submission" date="2019-03" db="EMBL/GenBank/DDBJ databases">
        <title>First draft genome of Liparis tanakae, snailfish: a comprehensive survey of snailfish specific genes.</title>
        <authorList>
            <person name="Kim W."/>
            <person name="Song I."/>
            <person name="Jeong J.-H."/>
            <person name="Kim D."/>
            <person name="Kim S."/>
            <person name="Ryu S."/>
            <person name="Song J.Y."/>
            <person name="Lee S.K."/>
        </authorList>
    </citation>
    <scope>NUCLEOTIDE SEQUENCE [LARGE SCALE GENOMIC DNA]</scope>
    <source>
        <tissue evidence="1">Muscle</tissue>
    </source>
</reference>
<gene>
    <name evidence="1" type="ORF">EYF80_040393</name>
</gene>
<dbReference type="AlphaFoldDB" id="A0A4Z2G840"/>
<name>A0A4Z2G840_9TELE</name>
<dbReference type="Proteomes" id="UP000314294">
    <property type="component" value="Unassembled WGS sequence"/>
</dbReference>
<proteinExistence type="predicted"/>
<organism evidence="1 2">
    <name type="scientific">Liparis tanakae</name>
    <name type="common">Tanaka's snailfish</name>
    <dbReference type="NCBI Taxonomy" id="230148"/>
    <lineage>
        <taxon>Eukaryota</taxon>
        <taxon>Metazoa</taxon>
        <taxon>Chordata</taxon>
        <taxon>Craniata</taxon>
        <taxon>Vertebrata</taxon>
        <taxon>Euteleostomi</taxon>
        <taxon>Actinopterygii</taxon>
        <taxon>Neopterygii</taxon>
        <taxon>Teleostei</taxon>
        <taxon>Neoteleostei</taxon>
        <taxon>Acanthomorphata</taxon>
        <taxon>Eupercaria</taxon>
        <taxon>Perciformes</taxon>
        <taxon>Cottioidei</taxon>
        <taxon>Cottales</taxon>
        <taxon>Liparidae</taxon>
        <taxon>Liparis</taxon>
    </lineage>
</organism>
<evidence type="ECO:0000313" key="2">
    <source>
        <dbReference type="Proteomes" id="UP000314294"/>
    </source>
</evidence>